<evidence type="ECO:0000313" key="2">
    <source>
        <dbReference type="EMBL" id="KAG7301543.1"/>
    </source>
</evidence>
<sequence length="239" mass="28314">MLFRNTSRNDDNMNIEFNGDKIGLVDAVKFLGVHIDCYLNWKHELTSIEGSISSACYALRSLRDELNLDNLKMVYYALVESRLRYSIMFWGQSHEYNIKKAFTCQKRAIRTMARIAPWDSCREHFIRLGILTVPCLYVFVLLTNLAKKLPRYESPDDKKARNKTRRRDIRIDTLNARLKIARHSARYQAVLLYNKLPTDLKQIDEITKFKNSLRIFLLKRCFYSVDDFINFRNVHDILF</sequence>
<keyword evidence="1" id="KW-0812">Transmembrane</keyword>
<keyword evidence="1" id="KW-1133">Transmembrane helix</keyword>
<dbReference type="Proteomes" id="UP000823941">
    <property type="component" value="Chromosome 19"/>
</dbReference>
<feature type="transmembrane region" description="Helical" evidence="1">
    <location>
        <begin position="125"/>
        <end position="146"/>
    </location>
</feature>
<organism evidence="2 3">
    <name type="scientific">Plutella xylostella</name>
    <name type="common">Diamondback moth</name>
    <name type="synonym">Plutella maculipennis</name>
    <dbReference type="NCBI Taxonomy" id="51655"/>
    <lineage>
        <taxon>Eukaryota</taxon>
        <taxon>Metazoa</taxon>
        <taxon>Ecdysozoa</taxon>
        <taxon>Arthropoda</taxon>
        <taxon>Hexapoda</taxon>
        <taxon>Insecta</taxon>
        <taxon>Pterygota</taxon>
        <taxon>Neoptera</taxon>
        <taxon>Endopterygota</taxon>
        <taxon>Lepidoptera</taxon>
        <taxon>Glossata</taxon>
        <taxon>Ditrysia</taxon>
        <taxon>Yponomeutoidea</taxon>
        <taxon>Plutellidae</taxon>
        <taxon>Plutella</taxon>
    </lineage>
</organism>
<comment type="caution">
    <text evidence="2">The sequence shown here is derived from an EMBL/GenBank/DDBJ whole genome shotgun (WGS) entry which is preliminary data.</text>
</comment>
<accession>A0ABQ7Q8I3</accession>
<proteinExistence type="predicted"/>
<protein>
    <submittedName>
        <fullName evidence="2">Uncharacterized protein</fullName>
    </submittedName>
</protein>
<evidence type="ECO:0000256" key="1">
    <source>
        <dbReference type="SAM" id="Phobius"/>
    </source>
</evidence>
<dbReference type="EMBL" id="JAHIBW010000019">
    <property type="protein sequence ID" value="KAG7301543.1"/>
    <property type="molecule type" value="Genomic_DNA"/>
</dbReference>
<name>A0ABQ7Q8I3_PLUXY</name>
<evidence type="ECO:0000313" key="3">
    <source>
        <dbReference type="Proteomes" id="UP000823941"/>
    </source>
</evidence>
<reference evidence="2 3" key="1">
    <citation type="submission" date="2021-06" db="EMBL/GenBank/DDBJ databases">
        <title>A haploid diamondback moth (Plutella xylostella L.) genome assembly resolves 31 chromosomes and identifies a diamide resistance mutation.</title>
        <authorList>
            <person name="Ward C.M."/>
            <person name="Perry K.D."/>
            <person name="Baker G."/>
            <person name="Powis K."/>
            <person name="Heckel D.G."/>
            <person name="Baxter S.W."/>
        </authorList>
    </citation>
    <scope>NUCLEOTIDE SEQUENCE [LARGE SCALE GENOMIC DNA]</scope>
    <source>
        <strain evidence="2 3">LV</strain>
        <tissue evidence="2">Single pupa</tissue>
    </source>
</reference>
<keyword evidence="3" id="KW-1185">Reference proteome</keyword>
<gene>
    <name evidence="2" type="ORF">JYU34_014509</name>
</gene>
<keyword evidence="1" id="KW-0472">Membrane</keyword>